<proteinExistence type="predicted"/>
<evidence type="ECO:0000313" key="2">
    <source>
        <dbReference type="Proteomes" id="UP000784294"/>
    </source>
</evidence>
<sequence length="139" mass="15773">MSPAGLPSWARFIAIKLRETTEAEITSRIAFTLERSLSQCLVYLGLRQSDITPSSVAFFIVNESRLASTLENLQEDGFKKGEQIVGPLFIYERQRIDLRFLGNIRVSKSYRRDSLVFGGDNNVFNITYNSALRTIFLVS</sequence>
<dbReference type="AlphaFoldDB" id="A0A3S5BPE5"/>
<gene>
    <name evidence="1" type="ORF">PXEA_LOCUS5500</name>
</gene>
<keyword evidence="2" id="KW-1185">Reference proteome</keyword>
<comment type="caution">
    <text evidence="1">The sequence shown here is derived from an EMBL/GenBank/DDBJ whole genome shotgun (WGS) entry which is preliminary data.</text>
</comment>
<evidence type="ECO:0000313" key="1">
    <source>
        <dbReference type="EMBL" id="VEL12060.1"/>
    </source>
</evidence>
<reference evidence="1" key="1">
    <citation type="submission" date="2018-11" db="EMBL/GenBank/DDBJ databases">
        <authorList>
            <consortium name="Pathogen Informatics"/>
        </authorList>
    </citation>
    <scope>NUCLEOTIDE SEQUENCE</scope>
</reference>
<protein>
    <submittedName>
        <fullName evidence="1">Uncharacterized protein</fullName>
    </submittedName>
</protein>
<organism evidence="1 2">
    <name type="scientific">Protopolystoma xenopodis</name>
    <dbReference type="NCBI Taxonomy" id="117903"/>
    <lineage>
        <taxon>Eukaryota</taxon>
        <taxon>Metazoa</taxon>
        <taxon>Spiralia</taxon>
        <taxon>Lophotrochozoa</taxon>
        <taxon>Platyhelminthes</taxon>
        <taxon>Monogenea</taxon>
        <taxon>Polyopisthocotylea</taxon>
        <taxon>Polystomatidea</taxon>
        <taxon>Polystomatidae</taxon>
        <taxon>Protopolystoma</taxon>
    </lineage>
</organism>
<dbReference type="EMBL" id="CAAALY010013646">
    <property type="protein sequence ID" value="VEL12060.1"/>
    <property type="molecule type" value="Genomic_DNA"/>
</dbReference>
<accession>A0A3S5BPE5</accession>
<name>A0A3S5BPE5_9PLAT</name>
<dbReference type="Proteomes" id="UP000784294">
    <property type="component" value="Unassembled WGS sequence"/>
</dbReference>